<dbReference type="InterPro" id="IPR008709">
    <property type="entry name" value="Neurochondrin"/>
</dbReference>
<dbReference type="Pfam" id="PF05536">
    <property type="entry name" value="Neurochondrin"/>
    <property type="match status" value="1"/>
</dbReference>
<comment type="caution">
    <text evidence="2">The sequence shown here is derived from an EMBL/GenBank/DDBJ whole genome shotgun (WGS) entry which is preliminary data.</text>
</comment>
<evidence type="ECO:0008006" key="4">
    <source>
        <dbReference type="Google" id="ProtNLM"/>
    </source>
</evidence>
<dbReference type="AlphaFoldDB" id="A0A835Y065"/>
<feature type="region of interest" description="Disordered" evidence="1">
    <location>
        <begin position="304"/>
        <end position="327"/>
    </location>
</feature>
<keyword evidence="3" id="KW-1185">Reference proteome</keyword>
<dbReference type="Proteomes" id="UP000612055">
    <property type="component" value="Unassembled WGS sequence"/>
</dbReference>
<feature type="compositionally biased region" description="Pro residues" evidence="1">
    <location>
        <begin position="305"/>
        <end position="320"/>
    </location>
</feature>
<feature type="region of interest" description="Disordered" evidence="1">
    <location>
        <begin position="663"/>
        <end position="699"/>
    </location>
</feature>
<evidence type="ECO:0000256" key="1">
    <source>
        <dbReference type="SAM" id="MobiDB-lite"/>
    </source>
</evidence>
<gene>
    <name evidence="2" type="ORF">HYH03_008412</name>
</gene>
<name>A0A835Y065_9CHLO</name>
<proteinExistence type="predicted"/>
<dbReference type="PANTHER" id="PTHR13109:SF7">
    <property type="entry name" value="NEUROCHONDRIN"/>
    <property type="match status" value="1"/>
</dbReference>
<evidence type="ECO:0000313" key="2">
    <source>
        <dbReference type="EMBL" id="KAG2493275.1"/>
    </source>
</evidence>
<accession>A0A835Y065</accession>
<feature type="compositionally biased region" description="Low complexity" evidence="1">
    <location>
        <begin position="10"/>
        <end position="22"/>
    </location>
</feature>
<protein>
    <recommendedName>
        <fullName evidence="4">Neurochondrin</fullName>
    </recommendedName>
</protein>
<dbReference type="EMBL" id="JAEHOE010000038">
    <property type="protein sequence ID" value="KAG2493275.1"/>
    <property type="molecule type" value="Genomic_DNA"/>
</dbReference>
<evidence type="ECO:0000313" key="3">
    <source>
        <dbReference type="Proteomes" id="UP000612055"/>
    </source>
</evidence>
<dbReference type="OrthoDB" id="8962942at2759"/>
<feature type="region of interest" description="Disordered" evidence="1">
    <location>
        <begin position="1"/>
        <end position="25"/>
    </location>
</feature>
<organism evidence="2 3">
    <name type="scientific">Edaphochlamys debaryana</name>
    <dbReference type="NCBI Taxonomy" id="47281"/>
    <lineage>
        <taxon>Eukaryota</taxon>
        <taxon>Viridiplantae</taxon>
        <taxon>Chlorophyta</taxon>
        <taxon>core chlorophytes</taxon>
        <taxon>Chlorophyceae</taxon>
        <taxon>CS clade</taxon>
        <taxon>Chlamydomonadales</taxon>
        <taxon>Chlamydomonadales incertae sedis</taxon>
        <taxon>Edaphochlamys</taxon>
    </lineage>
</organism>
<dbReference type="PANTHER" id="PTHR13109">
    <property type="entry name" value="NEUROCHONDRIN"/>
    <property type="match status" value="1"/>
</dbReference>
<reference evidence="2" key="1">
    <citation type="journal article" date="2020" name="bioRxiv">
        <title>Comparative genomics of Chlamydomonas.</title>
        <authorList>
            <person name="Craig R.J."/>
            <person name="Hasan A.R."/>
            <person name="Ness R.W."/>
            <person name="Keightley P.D."/>
        </authorList>
    </citation>
    <scope>NUCLEOTIDE SEQUENCE</scope>
    <source>
        <strain evidence="2">CCAP 11/70</strain>
    </source>
</reference>
<sequence length="1172" mass="114334">MSAQRSDTPGSAEGASGASQAGPEMDGGMFQQCLDLLRGPTDERRFVGLLLVTRLLPNGSDEAIRRVMAALGPTFLRRLLLPLRARAPGDQQAPLDGEAASQAATGSGLALALLASGCRLPETAAGPELREHLPTLVRVVGACGVFPLVMPAASGANWTAAQNPEIAAVDSAAAADALECLVAAAAAAPRQTLAALDRAGALAALAAWLTEATAALTAPAAAAAVRQDHVEPDMVAEARHRGVLLAAALLERLLACPGGGGGSGASSAAATEATGRAVTVLAEAPAAAAKCMAALAALVGNPRLLAPPPSPPPSGQPPATPAAAAAAGTSGGAAQLQLEALHALILMLRAAQHPAAAAAEAQLRRLDGTVGWSAAARRGLGWVLRSRAPAPLRHAALEAAAHVAALAGDAWLLGRGPAAPSAAAAAPSAGPAEAPETFLVLLMETLKIEINLLLSDALHPDRRVAAEATRLSTAAAAAPPQPSERLLQELQDRGAARATAEVAAAEKAAAAAAAAAGGAADGGRTAAPQLAAGEAPMEVDGATGASTSAAASAATAGAASQPSGAAAAAAAAPPAPTVAAGDRALALLPVGYQLAEAAIGAVAADAAAADGDMELDAGGAAAAAAAAAGGAVLPEAALQNLLAGFETLAEHLLAFLDAAAELQQQQQQQQQEGPEGTAPASSPQQPPAAPPSARGGSSHVPAHVFAHVSAHTSTSAHVAPALLLGAVRLLGRYLAEAPGAVRGERLLKALPLAMSVRAPGGGGDGGRSGGDLDDTQGFGLTFLLPGLLQATAPGADGRVDVARALRTSPLALSSAVDFLCAAACSAAAAASHAARRPTAAAAAATSDMLAAEAALADAAALLLALLEPTALAKAAARRGVAAGTSGHIGATEGQAFSVGGPGAWALLQRGAPPALAAQLQAAAAVAAGEAGLDPLLAALQPCMWALQRWSQARVAAVQALSSLDPLSPAPTAASLMAASQLSPRALLPPAALAAVTLASTLRALTDASGAACGAAGAGAAALAEALLPPPLTEAVCRLALAAAAAGTSLELQQLVQADADADDTMHDDSAQPQVSYMSATGAAEDYPGDAEAAWGRLLGACSQLVELSGPMQAQAGSAGWLRRLAAVRDGRLGSAAAVAAAGVSRDAVAVARDLLAAEVGLEMLVQLVEAHG</sequence>